<gene>
    <name evidence="2" type="ORF">EWV77_08835</name>
    <name evidence="1" type="ORF">EWV77_22325</name>
</gene>
<evidence type="ECO:0000313" key="3">
    <source>
        <dbReference type="Proteomes" id="UP000320674"/>
    </source>
</evidence>
<dbReference type="EMBL" id="SFAZ01000134">
    <property type="protein sequence ID" value="TRU75240.1"/>
    <property type="molecule type" value="Genomic_DNA"/>
</dbReference>
<evidence type="ECO:0000313" key="2">
    <source>
        <dbReference type="EMBL" id="TRU75240.1"/>
    </source>
</evidence>
<evidence type="ECO:0000313" key="1">
    <source>
        <dbReference type="EMBL" id="TRU67679.1"/>
    </source>
</evidence>
<feature type="non-terminal residue" evidence="1">
    <location>
        <position position="73"/>
    </location>
</feature>
<protein>
    <submittedName>
        <fullName evidence="1">Transposase</fullName>
    </submittedName>
</protein>
<proteinExistence type="predicted"/>
<accession>A0A552H938</accession>
<reference evidence="1 3" key="1">
    <citation type="submission" date="2019-01" db="EMBL/GenBank/DDBJ databases">
        <title>Coherence of Microcystis species and biogeography revealed through population genomics.</title>
        <authorList>
            <person name="Perez-Carrascal O.M."/>
            <person name="Terrat Y."/>
            <person name="Giani A."/>
            <person name="Fortin N."/>
            <person name="Tromas N."/>
            <person name="Shapiro B.J."/>
        </authorList>
    </citation>
    <scope>NUCLEOTIDE SEQUENCE [LARGE SCALE GENOMIC DNA]</scope>
    <source>
        <strain evidence="1">Mv_BB_P_19951000_S68D</strain>
    </source>
</reference>
<sequence length="73" mass="8514">MFVLEFKVKAKTQQYQAIDDAIRTAQFIRNKCVRLWMDTKGTGKNDLYRYSKELAQDFKFADELNSTARQASA</sequence>
<organism evidence="1 3">
    <name type="scientific">Microcystis viridis Mv_BB_P_19951000_S68D</name>
    <dbReference type="NCBI Taxonomy" id="2486270"/>
    <lineage>
        <taxon>Bacteria</taxon>
        <taxon>Bacillati</taxon>
        <taxon>Cyanobacteriota</taxon>
        <taxon>Cyanophyceae</taxon>
        <taxon>Oscillatoriophycideae</taxon>
        <taxon>Chroococcales</taxon>
        <taxon>Microcystaceae</taxon>
        <taxon>Microcystis</taxon>
    </lineage>
</organism>
<comment type="caution">
    <text evidence="1">The sequence shown here is derived from an EMBL/GenBank/DDBJ whole genome shotgun (WGS) entry which is preliminary data.</text>
</comment>
<dbReference type="AlphaFoldDB" id="A0A552H938"/>
<dbReference type="EMBL" id="SFAZ01000312">
    <property type="protein sequence ID" value="TRU67679.1"/>
    <property type="molecule type" value="Genomic_DNA"/>
</dbReference>
<dbReference type="Proteomes" id="UP000320674">
    <property type="component" value="Unassembled WGS sequence"/>
</dbReference>
<name>A0A552H938_MICVR</name>